<name>A0A0F9GRR8_9ZZZZ</name>
<accession>A0A0F9GRR8</accession>
<protein>
    <recommendedName>
        <fullName evidence="2">LamG-like jellyroll fold domain-containing protein</fullName>
    </recommendedName>
</protein>
<dbReference type="AlphaFoldDB" id="A0A0F9GRR8"/>
<reference evidence="1" key="1">
    <citation type="journal article" date="2015" name="Nature">
        <title>Complex archaea that bridge the gap between prokaryotes and eukaryotes.</title>
        <authorList>
            <person name="Spang A."/>
            <person name="Saw J.H."/>
            <person name="Jorgensen S.L."/>
            <person name="Zaremba-Niedzwiedzka K."/>
            <person name="Martijn J."/>
            <person name="Lind A.E."/>
            <person name="van Eijk R."/>
            <person name="Schleper C."/>
            <person name="Guy L."/>
            <person name="Ettema T.J."/>
        </authorList>
    </citation>
    <scope>NUCLEOTIDE SEQUENCE</scope>
</reference>
<dbReference type="Pfam" id="PF13385">
    <property type="entry name" value="Laminin_G_3"/>
    <property type="match status" value="1"/>
</dbReference>
<dbReference type="InterPro" id="IPR013320">
    <property type="entry name" value="ConA-like_dom_sf"/>
</dbReference>
<organism evidence="1">
    <name type="scientific">marine sediment metagenome</name>
    <dbReference type="NCBI Taxonomy" id="412755"/>
    <lineage>
        <taxon>unclassified sequences</taxon>
        <taxon>metagenomes</taxon>
        <taxon>ecological metagenomes</taxon>
    </lineage>
</organism>
<sequence length="220" mass="24260">MLLDLPFREGIGVVTQDVAKPHHPITMVNTPTWAALDSGKMTLVLNGTTQYLQCLAASCTDLDFTSGDFSIGGWINWGDSAHDSQIVIGRYEVSVSGWEVYLTEAGALRYLTLRHHHAGGATLRTGAYSLGWAYDTLWHFGISRIGTTAYFYRNGEPVMTVSDVLIDPETSPRDLVIGIRGTTKDANYYNGPFPRLIVADEALTAEDWSNMYKNQQGYAS</sequence>
<evidence type="ECO:0000313" key="1">
    <source>
        <dbReference type="EMBL" id="KKM01519.1"/>
    </source>
</evidence>
<evidence type="ECO:0008006" key="2">
    <source>
        <dbReference type="Google" id="ProtNLM"/>
    </source>
</evidence>
<dbReference type="SUPFAM" id="SSF49899">
    <property type="entry name" value="Concanavalin A-like lectins/glucanases"/>
    <property type="match status" value="1"/>
</dbReference>
<gene>
    <name evidence="1" type="ORF">LCGC14_1793650</name>
</gene>
<comment type="caution">
    <text evidence="1">The sequence shown here is derived from an EMBL/GenBank/DDBJ whole genome shotgun (WGS) entry which is preliminary data.</text>
</comment>
<dbReference type="Gene3D" id="2.60.120.200">
    <property type="match status" value="1"/>
</dbReference>
<proteinExistence type="predicted"/>
<dbReference type="EMBL" id="LAZR01017176">
    <property type="protein sequence ID" value="KKM01519.1"/>
    <property type="molecule type" value="Genomic_DNA"/>
</dbReference>